<protein>
    <recommendedName>
        <fullName evidence="2">Outer membrane protein W</fullName>
    </recommendedName>
</protein>
<dbReference type="InterPro" id="IPR011250">
    <property type="entry name" value="OMP/PagP_B-barrel"/>
</dbReference>
<gene>
    <name evidence="1" type="ORF">LCGC14_0415410</name>
</gene>
<dbReference type="SUPFAM" id="SSF56925">
    <property type="entry name" value="OMPA-like"/>
    <property type="match status" value="1"/>
</dbReference>
<dbReference type="Gene3D" id="2.40.160.20">
    <property type="match status" value="1"/>
</dbReference>
<dbReference type="GO" id="GO:0019867">
    <property type="term" value="C:outer membrane"/>
    <property type="evidence" value="ECO:0007669"/>
    <property type="project" value="InterPro"/>
</dbReference>
<organism evidence="1">
    <name type="scientific">marine sediment metagenome</name>
    <dbReference type="NCBI Taxonomy" id="412755"/>
    <lineage>
        <taxon>unclassified sequences</taxon>
        <taxon>metagenomes</taxon>
        <taxon>ecological metagenomes</taxon>
    </lineage>
</organism>
<dbReference type="EMBL" id="LAZR01000372">
    <property type="protein sequence ID" value="KKN71996.1"/>
    <property type="molecule type" value="Genomic_DNA"/>
</dbReference>
<dbReference type="AlphaFoldDB" id="A0A0F9VEK5"/>
<dbReference type="Pfam" id="PF03922">
    <property type="entry name" value="OmpW"/>
    <property type="match status" value="1"/>
</dbReference>
<evidence type="ECO:0000313" key="1">
    <source>
        <dbReference type="EMBL" id="KKN71996.1"/>
    </source>
</evidence>
<dbReference type="PANTHER" id="PTHR36920:SF1">
    <property type="entry name" value="OUTER MEMBRANE PROTEIN W"/>
    <property type="match status" value="1"/>
</dbReference>
<accession>A0A0F9VEK5</accession>
<dbReference type="InterPro" id="IPR005618">
    <property type="entry name" value="OMPW"/>
</dbReference>
<evidence type="ECO:0008006" key="2">
    <source>
        <dbReference type="Google" id="ProtNLM"/>
    </source>
</evidence>
<dbReference type="PANTHER" id="PTHR36920">
    <property type="match status" value="1"/>
</dbReference>
<reference evidence="1" key="1">
    <citation type="journal article" date="2015" name="Nature">
        <title>Complex archaea that bridge the gap between prokaryotes and eukaryotes.</title>
        <authorList>
            <person name="Spang A."/>
            <person name="Saw J.H."/>
            <person name="Jorgensen S.L."/>
            <person name="Zaremba-Niedzwiedzka K."/>
            <person name="Martijn J."/>
            <person name="Lind A.E."/>
            <person name="van Eijk R."/>
            <person name="Schleper C."/>
            <person name="Guy L."/>
            <person name="Ettema T.J."/>
        </authorList>
    </citation>
    <scope>NUCLEOTIDE SEQUENCE</scope>
</reference>
<dbReference type="GO" id="GO:0055085">
    <property type="term" value="P:transmembrane transport"/>
    <property type="evidence" value="ECO:0007669"/>
    <property type="project" value="TreeGrafter"/>
</dbReference>
<proteinExistence type="predicted"/>
<sequence>MKTQISIALLTSLLAISPAAHANFSVNVGAINVNPDNSSSAINEAPTLGLKGDSDTQLGITVDYAFNDQWVLELIAATPFSHDVNGAGGLAGNKIADIKQLPPSLVAQYHFLDTSYALRPFIGVGINYTAFFDEQPSQALKTTLGTDDVEVKLDDSFGFMAQVGANYKIDKNWGLHAMVSIMDIDTDATVYANGAKALTSTVELDPVVAMFGVRYSF</sequence>
<name>A0A0F9VEK5_9ZZZZ</name>
<comment type="caution">
    <text evidence="1">The sequence shown here is derived from an EMBL/GenBank/DDBJ whole genome shotgun (WGS) entry which is preliminary data.</text>
</comment>